<dbReference type="AlphaFoldDB" id="A0A7J7ITT3"/>
<gene>
    <name evidence="10" type="ORF">EB796_024720</name>
</gene>
<evidence type="ECO:0000256" key="6">
    <source>
        <dbReference type="ARBA" id="ARBA00022989"/>
    </source>
</evidence>
<dbReference type="GO" id="GO:0009247">
    <property type="term" value="P:glycolipid biosynthetic process"/>
    <property type="evidence" value="ECO:0007669"/>
    <property type="project" value="InterPro"/>
</dbReference>
<name>A0A7J7ITT3_BUGNE</name>
<accession>A0A7J7ITT3</accession>
<evidence type="ECO:0000256" key="3">
    <source>
        <dbReference type="ARBA" id="ARBA00022679"/>
    </source>
</evidence>
<dbReference type="Gene3D" id="3.40.50.300">
    <property type="entry name" value="P-loop containing nucleotide triphosphate hydrolases"/>
    <property type="match status" value="1"/>
</dbReference>
<evidence type="ECO:0000256" key="5">
    <source>
        <dbReference type="ARBA" id="ARBA00022968"/>
    </source>
</evidence>
<dbReference type="PANTHER" id="PTHR14647:SF87">
    <property type="entry name" value="PUTATIVE-RELATED"/>
    <property type="match status" value="1"/>
</dbReference>
<evidence type="ECO:0000256" key="9">
    <source>
        <dbReference type="ARBA" id="ARBA00023180"/>
    </source>
</evidence>
<evidence type="ECO:0000256" key="4">
    <source>
        <dbReference type="ARBA" id="ARBA00022692"/>
    </source>
</evidence>
<comment type="similarity">
    <text evidence="2">Belongs to the galactose-3-O-sulfotransferase family.</text>
</comment>
<evidence type="ECO:0000313" key="11">
    <source>
        <dbReference type="Proteomes" id="UP000593567"/>
    </source>
</evidence>
<dbReference type="Pfam" id="PF06990">
    <property type="entry name" value="Gal-3-0_sulfotr"/>
    <property type="match status" value="1"/>
</dbReference>
<keyword evidence="7" id="KW-0333">Golgi apparatus</keyword>
<keyword evidence="9" id="KW-0325">Glycoprotein</keyword>
<keyword evidence="6" id="KW-1133">Transmembrane helix</keyword>
<keyword evidence="3" id="KW-0808">Transferase</keyword>
<evidence type="ECO:0000256" key="7">
    <source>
        <dbReference type="ARBA" id="ARBA00023034"/>
    </source>
</evidence>
<keyword evidence="4" id="KW-0812">Transmembrane</keyword>
<keyword evidence="11" id="KW-1185">Reference proteome</keyword>
<comment type="caution">
    <text evidence="10">The sequence shown here is derived from an EMBL/GenBank/DDBJ whole genome shotgun (WGS) entry which is preliminary data.</text>
</comment>
<comment type="subcellular location">
    <subcellularLocation>
        <location evidence="1">Golgi apparatus membrane</location>
        <topology evidence="1">Single-pass type II membrane protein</topology>
    </subcellularLocation>
</comment>
<dbReference type="GO" id="GO:0000139">
    <property type="term" value="C:Golgi membrane"/>
    <property type="evidence" value="ECO:0007669"/>
    <property type="project" value="UniProtKB-SubCell"/>
</dbReference>
<keyword evidence="5" id="KW-0735">Signal-anchor</keyword>
<proteinExistence type="inferred from homology"/>
<dbReference type="SUPFAM" id="SSF52540">
    <property type="entry name" value="P-loop containing nucleoside triphosphate hydrolases"/>
    <property type="match status" value="1"/>
</dbReference>
<protein>
    <submittedName>
        <fullName evidence="10">Uncharacterized protein</fullName>
    </submittedName>
</protein>
<dbReference type="GO" id="GO:0001733">
    <property type="term" value="F:galactosylceramide sulfotransferase activity"/>
    <property type="evidence" value="ECO:0007669"/>
    <property type="project" value="InterPro"/>
</dbReference>
<keyword evidence="8" id="KW-0472">Membrane</keyword>
<organism evidence="10 11">
    <name type="scientific">Bugula neritina</name>
    <name type="common">Brown bryozoan</name>
    <name type="synonym">Sertularia neritina</name>
    <dbReference type="NCBI Taxonomy" id="10212"/>
    <lineage>
        <taxon>Eukaryota</taxon>
        <taxon>Metazoa</taxon>
        <taxon>Spiralia</taxon>
        <taxon>Lophotrochozoa</taxon>
        <taxon>Bryozoa</taxon>
        <taxon>Gymnolaemata</taxon>
        <taxon>Cheilostomatida</taxon>
        <taxon>Flustrina</taxon>
        <taxon>Buguloidea</taxon>
        <taxon>Bugulidae</taxon>
        <taxon>Bugula</taxon>
    </lineage>
</organism>
<evidence type="ECO:0000256" key="1">
    <source>
        <dbReference type="ARBA" id="ARBA00004323"/>
    </source>
</evidence>
<dbReference type="PANTHER" id="PTHR14647">
    <property type="entry name" value="GALACTOSE-3-O-SULFOTRANSFERASE"/>
    <property type="match status" value="1"/>
</dbReference>
<dbReference type="InterPro" id="IPR027417">
    <property type="entry name" value="P-loop_NTPase"/>
</dbReference>
<sequence length="325" mass="37619">MIYRLLLSNNSSMMNSVPAAVSLRISHKQESSKNLPVMKYSRDKDAKSQVYSSKLCLGKKNQFVMVKIGKTGTSTLFALLSRFVRNNQLNLLVPNPNEGVHIDWQKPGLVWQIGPKKIDRADVLIHHARYNRSIFDRHIQKDFKLIVPVREPTSWIKSAIKYYSNNIGINGRDPNKIIRDDNILFKNRTARHAGLVNWFHIPFLQWLGFDYNQRKNMTAIKEFIKDAVSRIDLPILNEKFDASLIILKKRFCWEYSDIFYVSQNKGSSSTLSLSEDSIKKVLSKEVNLGDKMLYDAVSKLWWSQPELKETGFWKECKCSLTESVL</sequence>
<evidence type="ECO:0000256" key="8">
    <source>
        <dbReference type="ARBA" id="ARBA00023136"/>
    </source>
</evidence>
<evidence type="ECO:0000256" key="2">
    <source>
        <dbReference type="ARBA" id="ARBA00008124"/>
    </source>
</evidence>
<reference evidence="10" key="1">
    <citation type="submission" date="2020-06" db="EMBL/GenBank/DDBJ databases">
        <title>Draft genome of Bugula neritina, a colonial animal packing powerful symbionts and potential medicines.</title>
        <authorList>
            <person name="Rayko M."/>
        </authorList>
    </citation>
    <scope>NUCLEOTIDE SEQUENCE [LARGE SCALE GENOMIC DNA]</scope>
    <source>
        <strain evidence="10">Kwan_BN1</strain>
    </source>
</reference>
<evidence type="ECO:0000313" key="10">
    <source>
        <dbReference type="EMBL" id="KAF6016977.1"/>
    </source>
</evidence>
<dbReference type="InterPro" id="IPR009729">
    <property type="entry name" value="Gal-3-0_sulfotransfrase"/>
</dbReference>
<dbReference type="OrthoDB" id="514299at2759"/>
<dbReference type="Proteomes" id="UP000593567">
    <property type="component" value="Unassembled WGS sequence"/>
</dbReference>
<dbReference type="EMBL" id="VXIV02003445">
    <property type="protein sequence ID" value="KAF6016977.1"/>
    <property type="molecule type" value="Genomic_DNA"/>
</dbReference>